<dbReference type="GO" id="GO:0031146">
    <property type="term" value="P:SCF-dependent proteasomal ubiquitin-dependent protein catabolic process"/>
    <property type="evidence" value="ECO:0007669"/>
    <property type="project" value="TreeGrafter"/>
</dbReference>
<protein>
    <submittedName>
        <fullName evidence="1">Uncharacterized protein</fullName>
    </submittedName>
</protein>
<dbReference type="PANTHER" id="PTHR16134:SF43">
    <property type="entry name" value="CORONATINE-INSENSITIVE PROTEIN 1"/>
    <property type="match status" value="1"/>
</dbReference>
<dbReference type="SUPFAM" id="SSF52047">
    <property type="entry name" value="RNI-like"/>
    <property type="match status" value="1"/>
</dbReference>
<dbReference type="Gramene" id="OE9A014292T1">
    <property type="protein sequence ID" value="OE9A014292C1"/>
    <property type="gene ID" value="OE9A014292"/>
</dbReference>
<dbReference type="GO" id="GO:0019005">
    <property type="term" value="C:SCF ubiquitin ligase complex"/>
    <property type="evidence" value="ECO:0007669"/>
    <property type="project" value="TreeGrafter"/>
</dbReference>
<organism evidence="1 2">
    <name type="scientific">Olea europaea subsp. europaea</name>
    <dbReference type="NCBI Taxonomy" id="158383"/>
    <lineage>
        <taxon>Eukaryota</taxon>
        <taxon>Viridiplantae</taxon>
        <taxon>Streptophyta</taxon>
        <taxon>Embryophyta</taxon>
        <taxon>Tracheophyta</taxon>
        <taxon>Spermatophyta</taxon>
        <taxon>Magnoliopsida</taxon>
        <taxon>eudicotyledons</taxon>
        <taxon>Gunneridae</taxon>
        <taxon>Pentapetalae</taxon>
        <taxon>asterids</taxon>
        <taxon>lamiids</taxon>
        <taxon>Lamiales</taxon>
        <taxon>Oleaceae</taxon>
        <taxon>Oleeae</taxon>
        <taxon>Olea</taxon>
    </lineage>
</organism>
<reference evidence="1 2" key="1">
    <citation type="submission" date="2019-12" db="EMBL/GenBank/DDBJ databases">
        <authorList>
            <person name="Alioto T."/>
            <person name="Alioto T."/>
            <person name="Gomez Garrido J."/>
        </authorList>
    </citation>
    <scope>NUCLEOTIDE SEQUENCE [LARGE SCALE GENOMIC DNA]</scope>
</reference>
<evidence type="ECO:0000313" key="2">
    <source>
        <dbReference type="Proteomes" id="UP000594638"/>
    </source>
</evidence>
<dbReference type="OrthoDB" id="1798589at2759"/>
<sequence>MEGSEISEYDGKWLHELALNNKVLENFNLLSNLGVKSGDLELIAKNCASLVKVKICTDTDIADLVGFFCNAAALEEFWGGFFDIPQEDGVGDQNALERYAVVAFPQRLCSLGIMLLENQELPIVFHFAARLKKLDLHSVLLDTEGHCQLLERCPNLEMLKGRDMIGDRGLGVVAQNFKKLKRLWLCGDENYNLEAMTTMITHRGLILLSQGFLELEYLVFTAYDITNASLESVGTHLKKLYRFHMTLLENKETTTNFPLDNGV</sequence>
<dbReference type="EMBL" id="CACTIH010009172">
    <property type="protein sequence ID" value="CAA3026679.1"/>
    <property type="molecule type" value="Genomic_DNA"/>
</dbReference>
<dbReference type="InterPro" id="IPR032675">
    <property type="entry name" value="LRR_dom_sf"/>
</dbReference>
<dbReference type="AlphaFoldDB" id="A0A8S0V7Z6"/>
<proteinExistence type="predicted"/>
<dbReference type="PANTHER" id="PTHR16134">
    <property type="entry name" value="F-BOX/TPR REPEAT PROTEIN POF3"/>
    <property type="match status" value="1"/>
</dbReference>
<accession>A0A8S0V7Z6</accession>
<keyword evidence="2" id="KW-1185">Reference proteome</keyword>
<gene>
    <name evidence="1" type="ORF">OLEA9_A014292</name>
</gene>
<dbReference type="Proteomes" id="UP000594638">
    <property type="component" value="Unassembled WGS sequence"/>
</dbReference>
<name>A0A8S0V7Z6_OLEEU</name>
<comment type="caution">
    <text evidence="1">The sequence shown here is derived from an EMBL/GenBank/DDBJ whole genome shotgun (WGS) entry which is preliminary data.</text>
</comment>
<evidence type="ECO:0000313" key="1">
    <source>
        <dbReference type="EMBL" id="CAA3026679.1"/>
    </source>
</evidence>
<dbReference type="Gene3D" id="3.80.10.10">
    <property type="entry name" value="Ribonuclease Inhibitor"/>
    <property type="match status" value="1"/>
</dbReference>